<dbReference type="RefSeq" id="WP_203539132.1">
    <property type="nucleotide sequence ID" value="NZ_JAESND010000007.1"/>
</dbReference>
<gene>
    <name evidence="2" type="ORF">JMJ54_13760</name>
</gene>
<keyword evidence="3" id="KW-1185">Reference proteome</keyword>
<sequence>MKRLKRPELLFVLLLAACVSPPESRPKPVASAPVAKAVASEVAVITAPDWRGLFEYAVSLRVRAPADLNREIARLAAEQGEAAQVQRAMAYAQLRGSGDLTRAIGLLDAMQKSGTPQAEALRPLAQWLSAQYADLRRQDAEADKLNQQLKDAQRRANDLNDKLNALKAIEHGLPLKPAGKATP</sequence>
<name>A0ABS2BMQ1_9NEIS</name>
<dbReference type="EMBL" id="JAESND010000007">
    <property type="protein sequence ID" value="MBM3116895.1"/>
    <property type="molecule type" value="Genomic_DNA"/>
</dbReference>
<dbReference type="Proteomes" id="UP000809431">
    <property type="component" value="Unassembled WGS sequence"/>
</dbReference>
<evidence type="ECO:0000256" key="1">
    <source>
        <dbReference type="SAM" id="Coils"/>
    </source>
</evidence>
<feature type="coiled-coil region" evidence="1">
    <location>
        <begin position="132"/>
        <end position="169"/>
    </location>
</feature>
<protein>
    <submittedName>
        <fullName evidence="2">Uncharacterized protein</fullName>
    </submittedName>
</protein>
<evidence type="ECO:0000313" key="2">
    <source>
        <dbReference type="EMBL" id="MBM3116895.1"/>
    </source>
</evidence>
<proteinExistence type="predicted"/>
<evidence type="ECO:0000313" key="3">
    <source>
        <dbReference type="Proteomes" id="UP000809431"/>
    </source>
</evidence>
<comment type="caution">
    <text evidence="2">The sequence shown here is derived from an EMBL/GenBank/DDBJ whole genome shotgun (WGS) entry which is preliminary data.</text>
</comment>
<reference evidence="2 3" key="1">
    <citation type="submission" date="2021-01" db="EMBL/GenBank/DDBJ databases">
        <title>Draft Genome Sequence and Polyhydroxyalkanoate Biosynthetic Potential of Jeongeupia naejangsanensis Type Strain DSM 24253.</title>
        <authorList>
            <person name="Turrini P."/>
            <person name="Artuso I."/>
            <person name="Lugli G.A."/>
            <person name="Frangipani E."/>
            <person name="Ventura M."/>
            <person name="Visca P."/>
        </authorList>
    </citation>
    <scope>NUCLEOTIDE SEQUENCE [LARGE SCALE GENOMIC DNA]</scope>
    <source>
        <strain evidence="2 3">DSM 24253</strain>
    </source>
</reference>
<accession>A0ABS2BMQ1</accession>
<keyword evidence="1" id="KW-0175">Coiled coil</keyword>
<organism evidence="2 3">
    <name type="scientific">Jeongeupia naejangsanensis</name>
    <dbReference type="NCBI Taxonomy" id="613195"/>
    <lineage>
        <taxon>Bacteria</taxon>
        <taxon>Pseudomonadati</taxon>
        <taxon>Pseudomonadota</taxon>
        <taxon>Betaproteobacteria</taxon>
        <taxon>Neisseriales</taxon>
        <taxon>Chitinibacteraceae</taxon>
        <taxon>Jeongeupia</taxon>
    </lineage>
</organism>